<feature type="transmembrane region" description="Helical" evidence="6">
    <location>
        <begin position="274"/>
        <end position="296"/>
    </location>
</feature>
<feature type="domain" description="Major facilitator superfamily (MFS) profile" evidence="7">
    <location>
        <begin position="18"/>
        <end position="420"/>
    </location>
</feature>
<dbReference type="InterPro" id="IPR036259">
    <property type="entry name" value="MFS_trans_sf"/>
</dbReference>
<evidence type="ECO:0000256" key="3">
    <source>
        <dbReference type="ARBA" id="ARBA00022692"/>
    </source>
</evidence>
<feature type="transmembrane region" description="Helical" evidence="6">
    <location>
        <begin position="361"/>
        <end position="383"/>
    </location>
</feature>
<comment type="subcellular location">
    <subcellularLocation>
        <location evidence="1">Cell membrane</location>
        <topology evidence="1">Multi-pass membrane protein</topology>
    </subcellularLocation>
</comment>
<evidence type="ECO:0000313" key="8">
    <source>
        <dbReference type="EMBL" id="GDY31685.1"/>
    </source>
</evidence>
<dbReference type="InterPro" id="IPR020846">
    <property type="entry name" value="MFS_dom"/>
</dbReference>
<feature type="transmembrane region" description="Helical" evidence="6">
    <location>
        <begin position="110"/>
        <end position="133"/>
    </location>
</feature>
<sequence>MSDGSAAAAAPAKRWAYVIPVAAVMYMLAYIDRTNVALILPYVGKELPLSASAKGFASGIFFVGYLLLQIPGAVLAARWSARKTVLLLMLAWSLAAMACGLVHSEIQLHVARFVLGVFEGGVWPAVLILLASWFPQRERARANALWMACLPVSAVVMSPLSGWMLGAMSWRWVFVIQGLPPLLWAVVWWFAVADRPAQAKWISPAEREYVEGTLAREEAEKPKAAQESYGRALRDRTVLLLVAVYFCWISGFYGFSLWLPSVVKKMTGNGSPGLVGWLTAIPYLVAFVSMVGVALWSDRTGNRRLALAVPLLVSAAALLVGQLTHGSAVAQMALLCVVAAGVYAPYGPFWAIPSTVLRFEVVAVALGLINALGNLGGFAGPYLVGWLTDLTGSSAAGFLVLAGLLVAAALITVLGVRPAGRPSESPAPAGRLTARS</sequence>
<dbReference type="CDD" id="cd17319">
    <property type="entry name" value="MFS_ExuT_GudP_like"/>
    <property type="match status" value="1"/>
</dbReference>
<evidence type="ECO:0000313" key="9">
    <source>
        <dbReference type="Proteomes" id="UP000298860"/>
    </source>
</evidence>
<dbReference type="GO" id="GO:0022857">
    <property type="term" value="F:transmembrane transporter activity"/>
    <property type="evidence" value="ECO:0007669"/>
    <property type="project" value="InterPro"/>
</dbReference>
<feature type="transmembrane region" description="Helical" evidence="6">
    <location>
        <begin position="395"/>
        <end position="416"/>
    </location>
</feature>
<dbReference type="Proteomes" id="UP000298860">
    <property type="component" value="Unassembled WGS sequence"/>
</dbReference>
<dbReference type="AlphaFoldDB" id="A0A4D4J4T3"/>
<dbReference type="SUPFAM" id="SSF103473">
    <property type="entry name" value="MFS general substrate transporter"/>
    <property type="match status" value="1"/>
</dbReference>
<proteinExistence type="predicted"/>
<dbReference type="PROSITE" id="PS50850">
    <property type="entry name" value="MFS"/>
    <property type="match status" value="1"/>
</dbReference>
<evidence type="ECO:0000256" key="4">
    <source>
        <dbReference type="ARBA" id="ARBA00022989"/>
    </source>
</evidence>
<keyword evidence="9" id="KW-1185">Reference proteome</keyword>
<dbReference type="OrthoDB" id="9773957at2"/>
<dbReference type="RefSeq" id="WP_137814741.1">
    <property type="nucleotide sequence ID" value="NZ_BJFL01000016.1"/>
</dbReference>
<keyword evidence="4 6" id="KW-1133">Transmembrane helix</keyword>
<dbReference type="PANTHER" id="PTHR43791">
    <property type="entry name" value="PERMEASE-RELATED"/>
    <property type="match status" value="1"/>
</dbReference>
<evidence type="ECO:0000256" key="2">
    <source>
        <dbReference type="ARBA" id="ARBA00022448"/>
    </source>
</evidence>
<reference evidence="9" key="1">
    <citation type="submission" date="2019-04" db="EMBL/GenBank/DDBJ databases">
        <title>Draft genome sequence of Pseudonocardiaceae bacterium SL3-2-4.</title>
        <authorList>
            <person name="Ningsih F."/>
            <person name="Yokota A."/>
            <person name="Sakai Y."/>
            <person name="Nanatani K."/>
            <person name="Yabe S."/>
            <person name="Oetari A."/>
            <person name="Sjamsuridzal W."/>
        </authorList>
    </citation>
    <scope>NUCLEOTIDE SEQUENCE [LARGE SCALE GENOMIC DNA]</scope>
    <source>
        <strain evidence="9">SL3-2-4</strain>
    </source>
</reference>
<keyword evidence="3 6" id="KW-0812">Transmembrane</keyword>
<evidence type="ECO:0000256" key="5">
    <source>
        <dbReference type="ARBA" id="ARBA00023136"/>
    </source>
</evidence>
<feature type="transmembrane region" description="Helical" evidence="6">
    <location>
        <begin position="51"/>
        <end position="77"/>
    </location>
</feature>
<dbReference type="Pfam" id="PF07690">
    <property type="entry name" value="MFS_1"/>
    <property type="match status" value="2"/>
</dbReference>
<feature type="transmembrane region" description="Helical" evidence="6">
    <location>
        <begin position="172"/>
        <end position="192"/>
    </location>
</feature>
<name>A0A4D4J4T3_9PSEU</name>
<feature type="transmembrane region" description="Helical" evidence="6">
    <location>
        <begin position="145"/>
        <end position="166"/>
    </location>
</feature>
<feature type="transmembrane region" description="Helical" evidence="6">
    <location>
        <begin position="84"/>
        <end position="104"/>
    </location>
</feature>
<dbReference type="EMBL" id="BJFL01000016">
    <property type="protein sequence ID" value="GDY31685.1"/>
    <property type="molecule type" value="Genomic_DNA"/>
</dbReference>
<dbReference type="PANTHER" id="PTHR43791:SF100">
    <property type="entry name" value="SUGAR TRANSPORTER"/>
    <property type="match status" value="1"/>
</dbReference>
<feature type="transmembrane region" description="Helical" evidence="6">
    <location>
        <begin position="305"/>
        <end position="323"/>
    </location>
</feature>
<protein>
    <submittedName>
        <fullName evidence="8">MFS transporter</fullName>
    </submittedName>
</protein>
<dbReference type="GO" id="GO:0005886">
    <property type="term" value="C:plasma membrane"/>
    <property type="evidence" value="ECO:0007669"/>
    <property type="project" value="UniProtKB-SubCell"/>
</dbReference>
<dbReference type="InterPro" id="IPR011701">
    <property type="entry name" value="MFS"/>
</dbReference>
<feature type="transmembrane region" description="Helical" evidence="6">
    <location>
        <begin position="329"/>
        <end position="349"/>
    </location>
</feature>
<keyword evidence="2" id="KW-0813">Transport</keyword>
<feature type="transmembrane region" description="Helical" evidence="6">
    <location>
        <begin position="12"/>
        <end position="31"/>
    </location>
</feature>
<gene>
    <name evidence="8" type="ORF">GTS_33180</name>
</gene>
<comment type="caution">
    <text evidence="8">The sequence shown here is derived from an EMBL/GenBank/DDBJ whole genome shotgun (WGS) entry which is preliminary data.</text>
</comment>
<organism evidence="8 9">
    <name type="scientific">Gandjariella thermophila</name>
    <dbReference type="NCBI Taxonomy" id="1931992"/>
    <lineage>
        <taxon>Bacteria</taxon>
        <taxon>Bacillati</taxon>
        <taxon>Actinomycetota</taxon>
        <taxon>Actinomycetes</taxon>
        <taxon>Pseudonocardiales</taxon>
        <taxon>Pseudonocardiaceae</taxon>
        <taxon>Gandjariella</taxon>
    </lineage>
</organism>
<dbReference type="Gene3D" id="1.20.1250.20">
    <property type="entry name" value="MFS general substrate transporter like domains"/>
    <property type="match status" value="2"/>
</dbReference>
<evidence type="ECO:0000256" key="1">
    <source>
        <dbReference type="ARBA" id="ARBA00004651"/>
    </source>
</evidence>
<keyword evidence="5 6" id="KW-0472">Membrane</keyword>
<evidence type="ECO:0000259" key="7">
    <source>
        <dbReference type="PROSITE" id="PS50850"/>
    </source>
</evidence>
<accession>A0A4D4J4T3</accession>
<evidence type="ECO:0000256" key="6">
    <source>
        <dbReference type="SAM" id="Phobius"/>
    </source>
</evidence>
<feature type="transmembrane region" description="Helical" evidence="6">
    <location>
        <begin position="238"/>
        <end position="259"/>
    </location>
</feature>